<evidence type="ECO:0000313" key="5">
    <source>
        <dbReference type="Proteomes" id="UP001060336"/>
    </source>
</evidence>
<evidence type="ECO:0000313" key="4">
    <source>
        <dbReference type="EMBL" id="UUX48229.1"/>
    </source>
</evidence>
<dbReference type="Pfam" id="PF00583">
    <property type="entry name" value="Acetyltransf_1"/>
    <property type="match status" value="1"/>
</dbReference>
<keyword evidence="5" id="KW-1185">Reference proteome</keyword>
<protein>
    <submittedName>
        <fullName evidence="4">GNAT family N-acetyltransferase</fullName>
    </submittedName>
</protein>
<dbReference type="InterPro" id="IPR050832">
    <property type="entry name" value="Bact_Acetyltransf"/>
</dbReference>
<keyword evidence="2" id="KW-0012">Acyltransferase</keyword>
<reference evidence="4" key="1">
    <citation type="submission" date="2022-08" db="EMBL/GenBank/DDBJ databases">
        <title>Nisaea acidiphila sp. nov., isolated from a marine algal debris and emended description of the genus Nisaea Urios et al. 2008.</title>
        <authorList>
            <person name="Kwon K."/>
        </authorList>
    </citation>
    <scope>NUCLEOTIDE SEQUENCE</scope>
    <source>
        <strain evidence="4">MEBiC11861</strain>
    </source>
</reference>
<gene>
    <name evidence="4" type="ORF">NUH88_12470</name>
</gene>
<dbReference type="SUPFAM" id="SSF55729">
    <property type="entry name" value="Acyl-CoA N-acyltransferases (Nat)"/>
    <property type="match status" value="1"/>
</dbReference>
<organism evidence="4 5">
    <name type="scientific">Nisaea acidiphila</name>
    <dbReference type="NCBI Taxonomy" id="1862145"/>
    <lineage>
        <taxon>Bacteria</taxon>
        <taxon>Pseudomonadati</taxon>
        <taxon>Pseudomonadota</taxon>
        <taxon>Alphaproteobacteria</taxon>
        <taxon>Rhodospirillales</taxon>
        <taxon>Thalassobaculaceae</taxon>
        <taxon>Nisaea</taxon>
    </lineage>
</organism>
<dbReference type="InterPro" id="IPR000182">
    <property type="entry name" value="GNAT_dom"/>
</dbReference>
<proteinExistence type="predicted"/>
<sequence length="181" mass="19437">MKAAGMPKGIEIRDAVPADAHDIASFHVKVWRETYGDIAPAEAIAVLDESRRLPGWIESLGSPDPRKKTLLAMDGGTIVGLVSYAPPNARIFGRRGEIKHLYVDASQRGRGLGAHLLRLALQQMSELDFEGAGLSVVEQNAAARQFYKSLGGTESGTFEDPGPIWKSSNILVVWPGGESAS</sequence>
<evidence type="ECO:0000256" key="2">
    <source>
        <dbReference type="ARBA" id="ARBA00023315"/>
    </source>
</evidence>
<evidence type="ECO:0000259" key="3">
    <source>
        <dbReference type="PROSITE" id="PS51186"/>
    </source>
</evidence>
<dbReference type="CDD" id="cd04301">
    <property type="entry name" value="NAT_SF"/>
    <property type="match status" value="1"/>
</dbReference>
<dbReference type="KEGG" id="naci:NUH88_12470"/>
<feature type="domain" description="N-acetyltransferase" evidence="3">
    <location>
        <begin position="10"/>
        <end position="171"/>
    </location>
</feature>
<dbReference type="PROSITE" id="PS51186">
    <property type="entry name" value="GNAT"/>
    <property type="match status" value="1"/>
</dbReference>
<name>A0A9J7ASD5_9PROT</name>
<dbReference type="Proteomes" id="UP001060336">
    <property type="component" value="Chromosome"/>
</dbReference>
<dbReference type="RefSeq" id="WP_257766737.1">
    <property type="nucleotide sequence ID" value="NZ_CP102480.1"/>
</dbReference>
<dbReference type="Gene3D" id="3.40.630.30">
    <property type="match status" value="1"/>
</dbReference>
<dbReference type="PANTHER" id="PTHR43877">
    <property type="entry name" value="AMINOALKYLPHOSPHONATE N-ACETYLTRANSFERASE-RELATED-RELATED"/>
    <property type="match status" value="1"/>
</dbReference>
<dbReference type="InterPro" id="IPR016181">
    <property type="entry name" value="Acyl_CoA_acyltransferase"/>
</dbReference>
<accession>A0A9J7ASD5</accession>
<dbReference type="EMBL" id="CP102480">
    <property type="protein sequence ID" value="UUX48229.1"/>
    <property type="molecule type" value="Genomic_DNA"/>
</dbReference>
<dbReference type="GO" id="GO:0016747">
    <property type="term" value="F:acyltransferase activity, transferring groups other than amino-acyl groups"/>
    <property type="evidence" value="ECO:0007669"/>
    <property type="project" value="InterPro"/>
</dbReference>
<evidence type="ECO:0000256" key="1">
    <source>
        <dbReference type="ARBA" id="ARBA00022679"/>
    </source>
</evidence>
<dbReference type="AlphaFoldDB" id="A0A9J7ASD5"/>
<keyword evidence="1" id="KW-0808">Transferase</keyword>